<gene>
    <name evidence="2" type="ORF">TCDM_08828</name>
</gene>
<evidence type="ECO:0000313" key="3">
    <source>
        <dbReference type="Proteomes" id="UP000017861"/>
    </source>
</evidence>
<name>V5B6Y4_TRYCR</name>
<feature type="compositionally biased region" description="Basic residues" evidence="1">
    <location>
        <begin position="22"/>
        <end position="37"/>
    </location>
</feature>
<dbReference type="VEuPathDB" id="TriTrypDB:TCDM_08828"/>
<evidence type="ECO:0000313" key="2">
    <source>
        <dbReference type="EMBL" id="ESS63384.1"/>
    </source>
</evidence>
<feature type="region of interest" description="Disordered" evidence="1">
    <location>
        <begin position="87"/>
        <end position="118"/>
    </location>
</feature>
<feature type="region of interest" description="Disordered" evidence="1">
    <location>
        <begin position="1"/>
        <end position="37"/>
    </location>
</feature>
<reference evidence="2 3" key="1">
    <citation type="journal article" date="2014" name="Genome Announc.">
        <title>Trypanosoma cruzi Clone Dm28c Draft Genome Sequence.</title>
        <authorList>
            <person name="Grisard E.C."/>
            <person name="Teixeira S.M."/>
            <person name="de Almeida L.G."/>
            <person name="Stoco P.H."/>
            <person name="Gerber A.L."/>
            <person name="Talavera-Lopez C."/>
            <person name="Lima O.C."/>
            <person name="Andersson B."/>
            <person name="de Vasconcelos A.T."/>
        </authorList>
    </citation>
    <scope>NUCLEOTIDE SEQUENCE [LARGE SCALE GENOMIC DNA]</scope>
    <source>
        <strain evidence="2 3">Dm28c</strain>
    </source>
</reference>
<protein>
    <submittedName>
        <fullName evidence="2">Uncharacterized protein</fullName>
    </submittedName>
</protein>
<proteinExistence type="predicted"/>
<accession>V5B6Y4</accession>
<evidence type="ECO:0000256" key="1">
    <source>
        <dbReference type="SAM" id="MobiDB-lite"/>
    </source>
</evidence>
<sequence>MGGKEKRGNEKRATKPIFPTKREKKDKHHGRRHTCRKHHWTKSMESIYHLFFLSSFSSLSAIGGGDHRTYYLFPSFSLVSRGVQSCSQKAPRGRRRQVSCKPWPTDSYAPPNLTGARQQNGPHFSSPMALTIRCPVRMSAASCTFPAGTVRCVTSGTWQRRHVDSHRHCGKGWSAGHYCPCGRPRFCPPRAPVCVRGPQRVSSLHSYCTFSTSCCGSAPPPPLGPASRTRRRD</sequence>
<organism evidence="2 3">
    <name type="scientific">Trypanosoma cruzi Dm28c</name>
    <dbReference type="NCBI Taxonomy" id="1416333"/>
    <lineage>
        <taxon>Eukaryota</taxon>
        <taxon>Discoba</taxon>
        <taxon>Euglenozoa</taxon>
        <taxon>Kinetoplastea</taxon>
        <taxon>Metakinetoplastina</taxon>
        <taxon>Trypanosomatida</taxon>
        <taxon>Trypanosomatidae</taxon>
        <taxon>Trypanosoma</taxon>
        <taxon>Schizotrypanum</taxon>
    </lineage>
</organism>
<dbReference type="Proteomes" id="UP000017861">
    <property type="component" value="Unassembled WGS sequence"/>
</dbReference>
<comment type="caution">
    <text evidence="2">The sequence shown here is derived from an EMBL/GenBank/DDBJ whole genome shotgun (WGS) entry which is preliminary data.</text>
</comment>
<dbReference type="EMBL" id="AYLP01000130">
    <property type="protein sequence ID" value="ESS63384.1"/>
    <property type="molecule type" value="Genomic_DNA"/>
</dbReference>
<dbReference type="AlphaFoldDB" id="V5B6Y4"/>
<feature type="compositionally biased region" description="Basic and acidic residues" evidence="1">
    <location>
        <begin position="1"/>
        <end position="13"/>
    </location>
</feature>